<dbReference type="STRING" id="217031.ABB05_17980"/>
<evidence type="ECO:0000313" key="2">
    <source>
        <dbReference type="EMBL" id="OAK67927.1"/>
    </source>
</evidence>
<dbReference type="RefSeq" id="WP_064468633.1">
    <property type="nucleotide sequence ID" value="NZ_LDJR01000058.1"/>
</dbReference>
<dbReference type="OrthoDB" id="7205479at2"/>
<keyword evidence="1" id="KW-1133">Transmembrane helix</keyword>
<name>A0A177ZIZ4_9BACI</name>
<accession>A0A177ZIZ4</accession>
<dbReference type="PANTHER" id="PTHR37309:SF1">
    <property type="entry name" value="SLR0284 PROTEIN"/>
    <property type="match status" value="1"/>
</dbReference>
<evidence type="ECO:0000313" key="3">
    <source>
        <dbReference type="Proteomes" id="UP000077881"/>
    </source>
</evidence>
<dbReference type="Proteomes" id="UP000077881">
    <property type="component" value="Unassembled WGS sequence"/>
</dbReference>
<feature type="transmembrane region" description="Helical" evidence="1">
    <location>
        <begin position="88"/>
        <end position="107"/>
    </location>
</feature>
<sequence>MKWSIGIIVNALLFLAFAGYFEGVEVSSIWSAIGASIILSILNMLVRPLLIIFTLPVTLLTLGLFLFVINACTLLMTDALMGSLFEISGFGLALLIAVIMSIMNVLIQKIIIEPRRRD</sequence>
<organism evidence="2 3">
    <name type="scientific">Lederbergia galactosidilytica</name>
    <dbReference type="NCBI Taxonomy" id="217031"/>
    <lineage>
        <taxon>Bacteria</taxon>
        <taxon>Bacillati</taxon>
        <taxon>Bacillota</taxon>
        <taxon>Bacilli</taxon>
        <taxon>Bacillales</taxon>
        <taxon>Bacillaceae</taxon>
        <taxon>Lederbergia</taxon>
    </lineage>
</organism>
<gene>
    <name evidence="2" type="ORF">ABB05_17980</name>
</gene>
<reference evidence="2 3" key="1">
    <citation type="submission" date="2015-05" db="EMBL/GenBank/DDBJ databases">
        <title>Comparison of genome.</title>
        <authorList>
            <person name="Zheng Z."/>
            <person name="Sun M."/>
        </authorList>
    </citation>
    <scope>NUCLEOTIDE SEQUENCE [LARGE SCALE GENOMIC DNA]</scope>
    <source>
        <strain evidence="2 3">G25-74</strain>
    </source>
</reference>
<dbReference type="EMBL" id="LDJR01000058">
    <property type="protein sequence ID" value="OAK67927.1"/>
    <property type="molecule type" value="Genomic_DNA"/>
</dbReference>
<feature type="transmembrane region" description="Helical" evidence="1">
    <location>
        <begin position="28"/>
        <end position="46"/>
    </location>
</feature>
<proteinExistence type="predicted"/>
<keyword evidence="3" id="KW-1185">Reference proteome</keyword>
<keyword evidence="1" id="KW-0812">Transmembrane</keyword>
<keyword evidence="1" id="KW-0472">Membrane</keyword>
<comment type="caution">
    <text evidence="2">The sequence shown here is derived from an EMBL/GenBank/DDBJ whole genome shotgun (WGS) entry which is preliminary data.</text>
</comment>
<dbReference type="PANTHER" id="PTHR37309">
    <property type="entry name" value="SLR0284 PROTEIN"/>
    <property type="match status" value="1"/>
</dbReference>
<protein>
    <submittedName>
        <fullName evidence="2">Membrane protein</fullName>
    </submittedName>
</protein>
<feature type="transmembrane region" description="Helical" evidence="1">
    <location>
        <begin position="53"/>
        <end position="76"/>
    </location>
</feature>
<evidence type="ECO:0000256" key="1">
    <source>
        <dbReference type="SAM" id="Phobius"/>
    </source>
</evidence>
<dbReference type="InterPro" id="IPR007165">
    <property type="entry name" value="Phage_holin_4_2"/>
</dbReference>
<dbReference type="AlphaFoldDB" id="A0A177ZIZ4"/>
<dbReference type="PATRIC" id="fig|217031.6.peg.3898"/>
<dbReference type="Pfam" id="PF04020">
    <property type="entry name" value="Phage_holin_4_2"/>
    <property type="match status" value="1"/>
</dbReference>